<comment type="caution">
    <text evidence="2">The sequence shown here is derived from an EMBL/GenBank/DDBJ whole genome shotgun (WGS) entry which is preliminary data.</text>
</comment>
<dbReference type="EMBL" id="JBFDAA010000001">
    <property type="protein sequence ID" value="KAL1140711.1"/>
    <property type="molecule type" value="Genomic_DNA"/>
</dbReference>
<protein>
    <submittedName>
        <fullName evidence="2">Uncharacterized protein</fullName>
    </submittedName>
</protein>
<organism evidence="2 3">
    <name type="scientific">Ranatra chinensis</name>
    <dbReference type="NCBI Taxonomy" id="642074"/>
    <lineage>
        <taxon>Eukaryota</taxon>
        <taxon>Metazoa</taxon>
        <taxon>Ecdysozoa</taxon>
        <taxon>Arthropoda</taxon>
        <taxon>Hexapoda</taxon>
        <taxon>Insecta</taxon>
        <taxon>Pterygota</taxon>
        <taxon>Neoptera</taxon>
        <taxon>Paraneoptera</taxon>
        <taxon>Hemiptera</taxon>
        <taxon>Heteroptera</taxon>
        <taxon>Panheteroptera</taxon>
        <taxon>Nepomorpha</taxon>
        <taxon>Nepidae</taxon>
        <taxon>Ranatrinae</taxon>
        <taxon>Ranatra</taxon>
    </lineage>
</organism>
<keyword evidence="3" id="KW-1185">Reference proteome</keyword>
<accession>A0ABD0YXM4</accession>
<dbReference type="AlphaFoldDB" id="A0ABD0YXM4"/>
<evidence type="ECO:0000313" key="3">
    <source>
        <dbReference type="Proteomes" id="UP001558652"/>
    </source>
</evidence>
<feature type="compositionally biased region" description="Pro residues" evidence="1">
    <location>
        <begin position="50"/>
        <end position="83"/>
    </location>
</feature>
<evidence type="ECO:0000313" key="2">
    <source>
        <dbReference type="EMBL" id="KAL1140711.1"/>
    </source>
</evidence>
<gene>
    <name evidence="2" type="ORF">AAG570_000641</name>
</gene>
<reference evidence="2 3" key="1">
    <citation type="submission" date="2024-07" db="EMBL/GenBank/DDBJ databases">
        <title>Chromosome-level genome assembly of the water stick insect Ranatra chinensis (Heteroptera: Nepidae).</title>
        <authorList>
            <person name="Liu X."/>
        </authorList>
    </citation>
    <scope>NUCLEOTIDE SEQUENCE [LARGE SCALE GENOMIC DNA]</scope>
    <source>
        <strain evidence="2">Cailab_2021Rc</strain>
        <tissue evidence="2">Muscle</tissue>
    </source>
</reference>
<evidence type="ECO:0000256" key="1">
    <source>
        <dbReference type="SAM" id="MobiDB-lite"/>
    </source>
</evidence>
<sequence>MASKRRNMFYESKKQDTTEIGTCNLPAFCDCVSCRPSDITTAGATESLPSPSPSQKPPPELPELPPQPPPQFPPQPPQPLPVHPARPPVCLEFYTWQLEPVRICGPPTAPAPTPPYYPTAGPYMIPPRPQAPTSRSQVGEYIPGELQPTHYYHGRYPALQSAAEHRSEEAQALYAYNQLTPQDSYGAARSAFGLPLLPPHRHIMFHHRILGGWMPRDAHPVPYSSQRSAPYYPAYSPQEGTWNTDQVCFNKRYIRSRPPTT</sequence>
<name>A0ABD0YXM4_9HEMI</name>
<proteinExistence type="predicted"/>
<feature type="region of interest" description="Disordered" evidence="1">
    <location>
        <begin position="40"/>
        <end position="83"/>
    </location>
</feature>
<dbReference type="Proteomes" id="UP001558652">
    <property type="component" value="Unassembled WGS sequence"/>
</dbReference>